<comment type="caution">
    <text evidence="9">The sequence shown here is derived from an EMBL/GenBank/DDBJ whole genome shotgun (WGS) entry which is preliminary data.</text>
</comment>
<dbReference type="InterPro" id="IPR007219">
    <property type="entry name" value="XnlR_reg_dom"/>
</dbReference>
<feature type="domain" description="Xylanolytic transcriptional activator regulatory" evidence="8">
    <location>
        <begin position="134"/>
        <end position="208"/>
    </location>
</feature>
<evidence type="ECO:0000256" key="2">
    <source>
        <dbReference type="ARBA" id="ARBA00022723"/>
    </source>
</evidence>
<accession>A0A507AZR5</accession>
<reference evidence="9 10" key="1">
    <citation type="submission" date="2019-06" db="EMBL/GenBank/DDBJ databases">
        <title>Draft genome sequence of the filamentous fungus Phialemoniopsis curvata isolated from diesel fuel.</title>
        <authorList>
            <person name="Varaljay V.A."/>
            <person name="Lyon W.J."/>
            <person name="Crouch A.L."/>
            <person name="Drake C.E."/>
            <person name="Hollomon J.M."/>
            <person name="Nadeau L.J."/>
            <person name="Nunn H.S."/>
            <person name="Stevenson B.S."/>
            <person name="Bojanowski C.L."/>
            <person name="Crookes-Goodson W.J."/>
        </authorList>
    </citation>
    <scope>NUCLEOTIDE SEQUENCE [LARGE SCALE GENOMIC DNA]</scope>
    <source>
        <strain evidence="9 10">D216</strain>
    </source>
</reference>
<evidence type="ECO:0000313" key="10">
    <source>
        <dbReference type="Proteomes" id="UP000319257"/>
    </source>
</evidence>
<protein>
    <recommendedName>
        <fullName evidence="8">Xylanolytic transcriptional activator regulatory domain-containing protein</fullName>
    </recommendedName>
</protein>
<evidence type="ECO:0000256" key="7">
    <source>
        <dbReference type="ARBA" id="ARBA00023242"/>
    </source>
</evidence>
<dbReference type="GO" id="GO:0000981">
    <property type="term" value="F:DNA-binding transcription factor activity, RNA polymerase II-specific"/>
    <property type="evidence" value="ECO:0007669"/>
    <property type="project" value="TreeGrafter"/>
</dbReference>
<dbReference type="AlphaFoldDB" id="A0A507AZR5"/>
<organism evidence="9 10">
    <name type="scientific">Thyridium curvatum</name>
    <dbReference type="NCBI Taxonomy" id="1093900"/>
    <lineage>
        <taxon>Eukaryota</taxon>
        <taxon>Fungi</taxon>
        <taxon>Dikarya</taxon>
        <taxon>Ascomycota</taxon>
        <taxon>Pezizomycotina</taxon>
        <taxon>Sordariomycetes</taxon>
        <taxon>Sordariomycetidae</taxon>
        <taxon>Thyridiales</taxon>
        <taxon>Thyridiaceae</taxon>
        <taxon>Thyridium</taxon>
    </lineage>
</organism>
<dbReference type="SMART" id="SM00906">
    <property type="entry name" value="Fungal_trans"/>
    <property type="match status" value="1"/>
</dbReference>
<evidence type="ECO:0000256" key="6">
    <source>
        <dbReference type="ARBA" id="ARBA00023163"/>
    </source>
</evidence>
<dbReference type="EMBL" id="SKBQ01000018">
    <property type="protein sequence ID" value="TPX16335.1"/>
    <property type="molecule type" value="Genomic_DNA"/>
</dbReference>
<evidence type="ECO:0000256" key="3">
    <source>
        <dbReference type="ARBA" id="ARBA00022833"/>
    </source>
</evidence>
<dbReference type="OrthoDB" id="25921at2759"/>
<dbReference type="Pfam" id="PF04082">
    <property type="entry name" value="Fungal_trans"/>
    <property type="match status" value="1"/>
</dbReference>
<keyword evidence="7" id="KW-0539">Nucleus</keyword>
<evidence type="ECO:0000256" key="4">
    <source>
        <dbReference type="ARBA" id="ARBA00023015"/>
    </source>
</evidence>
<dbReference type="PANTHER" id="PTHR47782:SF1">
    <property type="entry name" value="PYRIMIDINE PATHWAY REGULATORY PROTEIN 1"/>
    <property type="match status" value="1"/>
</dbReference>
<keyword evidence="5" id="KW-0238">DNA-binding</keyword>
<gene>
    <name evidence="9" type="ORF">E0L32_003984</name>
</gene>
<keyword evidence="3" id="KW-0862">Zinc</keyword>
<proteinExistence type="predicted"/>
<name>A0A507AZR5_9PEZI</name>
<dbReference type="RefSeq" id="XP_030998046.1">
    <property type="nucleotide sequence ID" value="XM_031138343.1"/>
</dbReference>
<evidence type="ECO:0000313" key="9">
    <source>
        <dbReference type="EMBL" id="TPX16335.1"/>
    </source>
</evidence>
<evidence type="ECO:0000256" key="5">
    <source>
        <dbReference type="ARBA" id="ARBA00023125"/>
    </source>
</evidence>
<keyword evidence="10" id="KW-1185">Reference proteome</keyword>
<evidence type="ECO:0000259" key="8">
    <source>
        <dbReference type="SMART" id="SM00906"/>
    </source>
</evidence>
<dbReference type="GO" id="GO:0045944">
    <property type="term" value="P:positive regulation of transcription by RNA polymerase II"/>
    <property type="evidence" value="ECO:0007669"/>
    <property type="project" value="TreeGrafter"/>
</dbReference>
<dbReference type="CDD" id="cd12148">
    <property type="entry name" value="fungal_TF_MHR"/>
    <property type="match status" value="1"/>
</dbReference>
<keyword evidence="4" id="KW-0805">Transcription regulation</keyword>
<dbReference type="GeneID" id="41971431"/>
<dbReference type="InterPro" id="IPR052202">
    <property type="entry name" value="Yeast_MetPath_Reg"/>
</dbReference>
<keyword evidence="6" id="KW-0804">Transcription</keyword>
<evidence type="ECO:0000256" key="1">
    <source>
        <dbReference type="ARBA" id="ARBA00004123"/>
    </source>
</evidence>
<dbReference type="PANTHER" id="PTHR47782">
    <property type="entry name" value="ZN(II)2CYS6 TRANSCRIPTION FACTOR (EUROFUNG)-RELATED"/>
    <property type="match status" value="1"/>
</dbReference>
<dbReference type="Proteomes" id="UP000319257">
    <property type="component" value="Unassembled WGS sequence"/>
</dbReference>
<keyword evidence="2" id="KW-0479">Metal-binding</keyword>
<dbReference type="GO" id="GO:0043565">
    <property type="term" value="F:sequence-specific DNA binding"/>
    <property type="evidence" value="ECO:0007669"/>
    <property type="project" value="TreeGrafter"/>
</dbReference>
<dbReference type="InParanoid" id="A0A507AZR5"/>
<dbReference type="GO" id="GO:0008270">
    <property type="term" value="F:zinc ion binding"/>
    <property type="evidence" value="ECO:0007669"/>
    <property type="project" value="InterPro"/>
</dbReference>
<sequence>MCSTEFKSSLPPAAAATHLVDVYFQYRTPHFPVLDRAEILASVQTAYRVFSNDPATISRSSRRDLFVTFIFFAVSLCGLQIGSGGRPVESEGCFHSALQYIDSAIGSSDSDTETLGNILLLAQYISLSPSKGNLWLLSGIALRICVNIGLHWETDAALQLEPGHLKKRRRLFWATYNLERLLGVTLGRPFSIEEQSVSVGYPDAPSPADFHSQLVVNHLLKLSRLESEIKHVLYRHQKRGSLAFPSPDIPRWMEDIQPRLEEWRASIPPIRDVYHESIYAFSSWWDATFYNTLMLLHRPNPSIPEPGPDSLRICFDAAKKLIACAQILQREHQLEMAWIWAQRLFVAGLTFIYTVWNSVDLRRSNPPEEIVHTAQTCSTTLAVLTGRFPSAAGCRDALETLVSATVKALFSSQPQAFTGSTEGDTSENSSAGMAILQPDINLSMESMYSMLSGDMFGMAQGVAWSGFSDNALFDFADQQPTNTEWSVFDEDGQSYNAFM</sequence>
<comment type="subcellular location">
    <subcellularLocation>
        <location evidence="1">Nucleus</location>
    </subcellularLocation>
</comment>
<dbReference type="GO" id="GO:0006351">
    <property type="term" value="P:DNA-templated transcription"/>
    <property type="evidence" value="ECO:0007669"/>
    <property type="project" value="InterPro"/>
</dbReference>
<dbReference type="GO" id="GO:0005634">
    <property type="term" value="C:nucleus"/>
    <property type="evidence" value="ECO:0007669"/>
    <property type="project" value="UniProtKB-SubCell"/>
</dbReference>